<evidence type="ECO:0000256" key="7">
    <source>
        <dbReference type="ARBA" id="ARBA00023128"/>
    </source>
</evidence>
<proteinExistence type="inferred from homology"/>
<reference evidence="10" key="1">
    <citation type="submission" date="2022-07" db="EMBL/GenBank/DDBJ databases">
        <title>Phylogenomic reconstructions and comparative analyses of Kickxellomycotina fungi.</title>
        <authorList>
            <person name="Reynolds N.K."/>
            <person name="Stajich J.E."/>
            <person name="Barry K."/>
            <person name="Grigoriev I.V."/>
            <person name="Crous P."/>
            <person name="Smith M.E."/>
        </authorList>
    </citation>
    <scope>NUCLEOTIDE SEQUENCE</scope>
    <source>
        <strain evidence="10">RSA 1196</strain>
    </source>
</reference>
<keyword evidence="8" id="KW-0472">Membrane</keyword>
<evidence type="ECO:0000313" key="10">
    <source>
        <dbReference type="EMBL" id="KAJ1964107.1"/>
    </source>
</evidence>
<keyword evidence="11" id="KW-1185">Reference proteome</keyword>
<keyword evidence="5" id="KW-0999">Mitochondrion inner membrane</keyword>
<dbReference type="PANTHER" id="PTHR12653">
    <property type="entry name" value="NADH-UBIQUINONE OXIDOREDUCTASE 13 KD-B SUBUNIT"/>
    <property type="match status" value="1"/>
</dbReference>
<comment type="subcellular location">
    <subcellularLocation>
        <location evidence="1">Mitochondrion inner membrane</location>
        <topology evidence="1">Peripheral membrane protein</topology>
        <orientation evidence="1">Matrix side</orientation>
    </subcellularLocation>
</comment>
<keyword evidence="6" id="KW-0249">Electron transport</keyword>
<evidence type="ECO:0000256" key="4">
    <source>
        <dbReference type="ARBA" id="ARBA00022660"/>
    </source>
</evidence>
<evidence type="ECO:0000256" key="1">
    <source>
        <dbReference type="ARBA" id="ARBA00004443"/>
    </source>
</evidence>
<evidence type="ECO:0000256" key="5">
    <source>
        <dbReference type="ARBA" id="ARBA00022792"/>
    </source>
</evidence>
<dbReference type="GO" id="GO:0005743">
    <property type="term" value="C:mitochondrial inner membrane"/>
    <property type="evidence" value="ECO:0007669"/>
    <property type="project" value="UniProtKB-SubCell"/>
</dbReference>
<evidence type="ECO:0000313" key="11">
    <source>
        <dbReference type="Proteomes" id="UP001150925"/>
    </source>
</evidence>
<evidence type="ECO:0000256" key="8">
    <source>
        <dbReference type="ARBA" id="ARBA00023136"/>
    </source>
</evidence>
<keyword evidence="4" id="KW-0679">Respiratory chain</keyword>
<keyword evidence="3" id="KW-0813">Transport</keyword>
<dbReference type="OrthoDB" id="286811at2759"/>
<gene>
    <name evidence="10" type="ORF">IWQ62_003024</name>
</gene>
<evidence type="ECO:0000256" key="9">
    <source>
        <dbReference type="SAM" id="MobiDB-lite"/>
    </source>
</evidence>
<keyword evidence="7" id="KW-0496">Mitochondrion</keyword>
<sequence length="130" mass="14836">MYFTRTLFRATQKVTTGLHGFPVHPNPRPALLDLYKQTLSELETKIPQHAVYRQATEAITKHRMNIVEKTEDVNEIEKTVGAGQIEELISAAETELRLIPYLAEAKPWEPLEEPAPEGQWAYFKNQTSTS</sequence>
<dbReference type="PANTHER" id="PTHR12653:SF0">
    <property type="entry name" value="NADH DEHYDROGENASE [UBIQUINONE] 1 ALPHA SUBCOMPLEX SUBUNIT 5"/>
    <property type="match status" value="1"/>
</dbReference>
<evidence type="ECO:0000256" key="6">
    <source>
        <dbReference type="ARBA" id="ARBA00022982"/>
    </source>
</evidence>
<dbReference type="InterPro" id="IPR006806">
    <property type="entry name" value="NDUFA5"/>
</dbReference>
<accession>A0A9W8AQ60</accession>
<dbReference type="EMBL" id="JANBPY010000738">
    <property type="protein sequence ID" value="KAJ1964107.1"/>
    <property type="molecule type" value="Genomic_DNA"/>
</dbReference>
<feature type="region of interest" description="Disordered" evidence="9">
    <location>
        <begin position="110"/>
        <end position="130"/>
    </location>
</feature>
<dbReference type="Pfam" id="PF04716">
    <property type="entry name" value="ETC_C1_NDUFA5"/>
    <property type="match status" value="1"/>
</dbReference>
<organism evidence="10 11">
    <name type="scientific">Dispira parvispora</name>
    <dbReference type="NCBI Taxonomy" id="1520584"/>
    <lineage>
        <taxon>Eukaryota</taxon>
        <taxon>Fungi</taxon>
        <taxon>Fungi incertae sedis</taxon>
        <taxon>Zoopagomycota</taxon>
        <taxon>Kickxellomycotina</taxon>
        <taxon>Dimargaritomycetes</taxon>
        <taxon>Dimargaritales</taxon>
        <taxon>Dimargaritaceae</taxon>
        <taxon>Dispira</taxon>
    </lineage>
</organism>
<comment type="caution">
    <text evidence="10">The sequence shown here is derived from an EMBL/GenBank/DDBJ whole genome shotgun (WGS) entry which is preliminary data.</text>
</comment>
<evidence type="ECO:0000256" key="2">
    <source>
        <dbReference type="ARBA" id="ARBA00010261"/>
    </source>
</evidence>
<name>A0A9W8AQ60_9FUNG</name>
<evidence type="ECO:0000256" key="3">
    <source>
        <dbReference type="ARBA" id="ARBA00022448"/>
    </source>
</evidence>
<comment type="similarity">
    <text evidence="2">Belongs to the complex I NDUFA5 subunit family.</text>
</comment>
<dbReference type="GO" id="GO:0022904">
    <property type="term" value="P:respiratory electron transport chain"/>
    <property type="evidence" value="ECO:0007669"/>
    <property type="project" value="InterPro"/>
</dbReference>
<dbReference type="Proteomes" id="UP001150925">
    <property type="component" value="Unassembled WGS sequence"/>
</dbReference>
<dbReference type="AlphaFoldDB" id="A0A9W8AQ60"/>
<protein>
    <submittedName>
        <fullName evidence="10">Uncharacterized protein</fullName>
    </submittedName>
</protein>